<reference evidence="1" key="1">
    <citation type="submission" date="2023-05" db="EMBL/GenBank/DDBJ databases">
        <authorList>
            <person name="Stuckert A."/>
        </authorList>
    </citation>
    <scope>NUCLEOTIDE SEQUENCE</scope>
</reference>
<dbReference type="InterPro" id="IPR040029">
    <property type="entry name" value="C14orf28-like"/>
</dbReference>
<proteinExistence type="predicted"/>
<dbReference type="Proteomes" id="UP001162483">
    <property type="component" value="Unassembled WGS sequence"/>
</dbReference>
<accession>A0ABN9BNG4</accession>
<dbReference type="PANTHER" id="PTHR35350:SF1">
    <property type="entry name" value="HYPOTHETICAL LOC314168"/>
    <property type="match status" value="1"/>
</dbReference>
<protein>
    <submittedName>
        <fullName evidence="1">Uncharacterized protein</fullName>
    </submittedName>
</protein>
<evidence type="ECO:0000313" key="1">
    <source>
        <dbReference type="EMBL" id="CAI9549051.1"/>
    </source>
</evidence>
<dbReference type="EMBL" id="CATNWA010004953">
    <property type="protein sequence ID" value="CAI9549051.1"/>
    <property type="molecule type" value="Genomic_DNA"/>
</dbReference>
<keyword evidence="2" id="KW-1185">Reference proteome</keyword>
<evidence type="ECO:0000313" key="2">
    <source>
        <dbReference type="Proteomes" id="UP001162483"/>
    </source>
</evidence>
<sequence>MDMGQDGEEAVQVRHTQSFSLEIDLFGNEHENFTRNLERLMATIQESYCSNSQCPIRVQESHMETILINPPHDIPHGDLIQMAVDELFCSRMEVCEEKGMVTDINCLSCLGVDA</sequence>
<gene>
    <name evidence="1" type="ORF">SPARVUS_LOCUS3271055</name>
</gene>
<comment type="caution">
    <text evidence="1">The sequence shown here is derived from an EMBL/GenBank/DDBJ whole genome shotgun (WGS) entry which is preliminary data.</text>
</comment>
<organism evidence="1 2">
    <name type="scientific">Staurois parvus</name>
    <dbReference type="NCBI Taxonomy" id="386267"/>
    <lineage>
        <taxon>Eukaryota</taxon>
        <taxon>Metazoa</taxon>
        <taxon>Chordata</taxon>
        <taxon>Craniata</taxon>
        <taxon>Vertebrata</taxon>
        <taxon>Euteleostomi</taxon>
        <taxon>Amphibia</taxon>
        <taxon>Batrachia</taxon>
        <taxon>Anura</taxon>
        <taxon>Neobatrachia</taxon>
        <taxon>Ranoidea</taxon>
        <taxon>Ranidae</taxon>
        <taxon>Staurois</taxon>
    </lineage>
</organism>
<dbReference type="PANTHER" id="PTHR35350">
    <property type="entry name" value="HYPOTHETICAL LOC314168"/>
    <property type="match status" value="1"/>
</dbReference>
<name>A0ABN9BNG4_9NEOB</name>